<reference evidence="1" key="1">
    <citation type="submission" date="2019-04" db="EMBL/GenBank/DDBJ databases">
        <title>Microbes associate with the intestines of laboratory mice.</title>
        <authorList>
            <person name="Navarre W."/>
            <person name="Wong E."/>
            <person name="Huang K."/>
            <person name="Tropini C."/>
            <person name="Ng K."/>
            <person name="Yu B."/>
        </authorList>
    </citation>
    <scope>NUCLEOTIDE SEQUENCE</scope>
    <source>
        <strain evidence="1">NM73_A23</strain>
    </source>
</reference>
<keyword evidence="2" id="KW-1185">Reference proteome</keyword>
<accession>A0AC61QP40</accession>
<protein>
    <submittedName>
        <fullName evidence="1">Uncharacterized protein</fullName>
    </submittedName>
</protein>
<dbReference type="Proteomes" id="UP000308886">
    <property type="component" value="Unassembled WGS sequence"/>
</dbReference>
<evidence type="ECO:0000313" key="1">
    <source>
        <dbReference type="EMBL" id="TGX81498.1"/>
    </source>
</evidence>
<gene>
    <name evidence="1" type="ORF">E5358_10205</name>
</gene>
<comment type="caution">
    <text evidence="1">The sequence shown here is derived from an EMBL/GenBank/DDBJ whole genome shotgun (WGS) entry which is preliminary data.</text>
</comment>
<organism evidence="1 2">
    <name type="scientific">Palleniella muris</name>
    <dbReference type="NCBI Taxonomy" id="3038145"/>
    <lineage>
        <taxon>Bacteria</taxon>
        <taxon>Pseudomonadati</taxon>
        <taxon>Bacteroidota</taxon>
        <taxon>Bacteroidia</taxon>
        <taxon>Bacteroidales</taxon>
        <taxon>Prevotellaceae</taxon>
        <taxon>Palleniella</taxon>
    </lineage>
</organism>
<evidence type="ECO:0000313" key="2">
    <source>
        <dbReference type="Proteomes" id="UP000308886"/>
    </source>
</evidence>
<dbReference type="EMBL" id="SRZC01000016">
    <property type="protein sequence ID" value="TGX81498.1"/>
    <property type="molecule type" value="Genomic_DNA"/>
</dbReference>
<sequence length="165" mass="19445">MKKLIFFALTAILSISLTSCESDPDEYIAYSLEGIWEGYTRTSNGEKTYTTIEFYGDPYNASIGATGTGRWLDDYRDGTWFCSRFKWQVTREDIVIYLLDNEYDDRKNYLYIDRNNYRLNGIEFTGTLEYLGGFRNFYLEKVASFDWDRYPYGLSKKAETDFSKQ</sequence>
<proteinExistence type="predicted"/>
<name>A0AC61QP40_9BACT</name>